<organism evidence="4 5">
    <name type="scientific">Ruegeria pomeroyi (strain ATCC 700808 / DSM 15171 / DSS-3)</name>
    <name type="common">Silicibacter pomeroyi</name>
    <dbReference type="NCBI Taxonomy" id="246200"/>
    <lineage>
        <taxon>Bacteria</taxon>
        <taxon>Pseudomonadati</taxon>
        <taxon>Pseudomonadota</taxon>
        <taxon>Alphaproteobacteria</taxon>
        <taxon>Rhodobacterales</taxon>
        <taxon>Roseobacteraceae</taxon>
        <taxon>Ruegeria</taxon>
    </lineage>
</organism>
<sequence length="387" mass="41554">MAVVCLRAGRPRIISARISRDCNSLSGAPERPGTAVFRRNRMAGRCLFIISFCLTRIGVKVWVTFVPREEGQMALNIFGPPVINVPPATETITQLYTASKPAAWSVVVTGDGALTPADYSVTISGSGLLTVTLMPGVIVPPGTALSLTISASSGPGAGNNGSLNVTVNLPAGVVPCFVAGSLIDTVEGPRPVETLAVGDLVPVEDGPPQPILWIGKRTLSIADLGANPHLRPVRIRRDALGPSCPHRTLWVSPQHRIVLQGWRAELFFGEAQVFAAAIHLTNDDTIRQCRPNRAVTYYHLAFERHLLLRAHGLLSESIFLGDIAFLALRRSDVEELLVLFPELRSRTGRDASRTRLRCLTGSEARLAGARSGPGRRGQPRAPQSAIT</sequence>
<dbReference type="EMBL" id="CP000031">
    <property type="protein sequence ID" value="AAV96092.1"/>
    <property type="molecule type" value="Genomic_DNA"/>
</dbReference>
<reference evidence="4 5" key="1">
    <citation type="journal article" date="2004" name="Nature">
        <title>Genome sequence of Silicibacter pomeroyi reveals adaptations to the marine environment.</title>
        <authorList>
            <person name="Moran M.A."/>
            <person name="Buchan A."/>
            <person name="Gonzalez J.M."/>
            <person name="Heidelberg J.F."/>
            <person name="Whitman W.B."/>
            <person name="Kiene R.P."/>
            <person name="Henriksen J.R."/>
            <person name="King G.M."/>
            <person name="Belas R."/>
            <person name="Fuqua C."/>
            <person name="Brinkac L."/>
            <person name="Lewis M."/>
            <person name="Johri S."/>
            <person name="Weaver B."/>
            <person name="Pai G."/>
            <person name="Eisen J.A."/>
            <person name="Rahe E."/>
            <person name="Sheldon W.M."/>
            <person name="Ye W."/>
            <person name="Miller T.R."/>
            <person name="Carlton J."/>
            <person name="Rasko D.A."/>
            <person name="Paulsen I.T."/>
            <person name="Ren Q."/>
            <person name="Daugherty S.C."/>
            <person name="Deboy R.T."/>
            <person name="Dodson R.J."/>
            <person name="Durkin A.S."/>
            <person name="Madupu R."/>
            <person name="Nelson W.C."/>
            <person name="Sullivan S.A."/>
            <person name="Rosovitz M.J."/>
            <person name="Haft D.H."/>
            <person name="Selengut J."/>
            <person name="Ward N."/>
        </authorList>
    </citation>
    <scope>NUCLEOTIDE SEQUENCE [LARGE SCALE GENOMIC DNA]</scope>
    <source>
        <strain evidence="5">ATCC 700808 / DSM 15171 / DSS-3</strain>
    </source>
</reference>
<evidence type="ECO:0000313" key="4">
    <source>
        <dbReference type="EMBL" id="AAV96092.1"/>
    </source>
</evidence>
<dbReference type="HOGENOM" id="CLU_713488_0_0_5"/>
<dbReference type="eggNOG" id="COG2931">
    <property type="taxonomic scope" value="Bacteria"/>
</dbReference>
<evidence type="ECO:0000259" key="3">
    <source>
        <dbReference type="Pfam" id="PF13403"/>
    </source>
</evidence>
<dbReference type="KEGG" id="sil:SPO2851"/>
<feature type="region of interest" description="Disordered" evidence="1">
    <location>
        <begin position="366"/>
        <end position="387"/>
    </location>
</feature>
<gene>
    <name evidence="4" type="ordered locus">SPO2851</name>
</gene>
<dbReference type="InterPro" id="IPR028992">
    <property type="entry name" value="Hedgehog/Intein_dom"/>
</dbReference>
<reference evidence="4 5" key="2">
    <citation type="journal article" date="2014" name="Stand. Genomic Sci.">
        <title>An updated genome annotation for the model marine bacterium Ruegeria pomeroyi DSS-3.</title>
        <authorList>
            <person name="Rivers A.R."/>
            <person name="Smith C.B."/>
            <person name="Moran M.A."/>
        </authorList>
    </citation>
    <scope>GENOME REANNOTATION</scope>
    <source>
        <strain evidence="5">ATCC 700808 / DSM 15171 / DSS-3</strain>
    </source>
</reference>
<keyword evidence="2" id="KW-0812">Transmembrane</keyword>
<name>Q5LPJ7_RUEPO</name>
<accession>Q5LPJ7</accession>
<keyword evidence="2" id="KW-1133">Transmembrane helix</keyword>
<dbReference type="STRING" id="246200.SPO2851"/>
<keyword evidence="5" id="KW-1185">Reference proteome</keyword>
<protein>
    <recommendedName>
        <fullName evidence="3">Hedgehog/Intein (Hint) domain-containing protein</fullName>
    </recommendedName>
</protein>
<feature type="domain" description="Hedgehog/Intein (Hint)" evidence="3">
    <location>
        <begin position="175"/>
        <end position="321"/>
    </location>
</feature>
<evidence type="ECO:0000313" key="5">
    <source>
        <dbReference type="Proteomes" id="UP000001023"/>
    </source>
</evidence>
<keyword evidence="2" id="KW-0472">Membrane</keyword>
<evidence type="ECO:0000256" key="1">
    <source>
        <dbReference type="SAM" id="MobiDB-lite"/>
    </source>
</evidence>
<proteinExistence type="predicted"/>
<evidence type="ECO:0000256" key="2">
    <source>
        <dbReference type="SAM" id="Phobius"/>
    </source>
</evidence>
<feature type="transmembrane region" description="Helical" evidence="2">
    <location>
        <begin position="46"/>
        <end position="65"/>
    </location>
</feature>
<dbReference type="InterPro" id="IPR036844">
    <property type="entry name" value="Hint_dom_sf"/>
</dbReference>
<dbReference type="Proteomes" id="UP000001023">
    <property type="component" value="Chromosome"/>
</dbReference>
<dbReference type="PaxDb" id="246200-SPO2851"/>
<dbReference type="SUPFAM" id="SSF51294">
    <property type="entry name" value="Hedgehog/intein (Hint) domain"/>
    <property type="match status" value="1"/>
</dbReference>
<dbReference type="AlphaFoldDB" id="Q5LPJ7"/>
<dbReference type="Pfam" id="PF13403">
    <property type="entry name" value="Hint_2"/>
    <property type="match status" value="1"/>
</dbReference>